<gene>
    <name evidence="1" type="ORF">L596_009071</name>
</gene>
<evidence type="ECO:0000313" key="1">
    <source>
        <dbReference type="EMBL" id="TKR94836.1"/>
    </source>
</evidence>
<protein>
    <submittedName>
        <fullName evidence="1">Uncharacterized protein</fullName>
    </submittedName>
</protein>
<dbReference type="AlphaFoldDB" id="A0A4U5PEP4"/>
<keyword evidence="2" id="KW-1185">Reference proteome</keyword>
<comment type="caution">
    <text evidence="1">The sequence shown here is derived from an EMBL/GenBank/DDBJ whole genome shotgun (WGS) entry which is preliminary data.</text>
</comment>
<evidence type="ECO:0000313" key="2">
    <source>
        <dbReference type="Proteomes" id="UP000298663"/>
    </source>
</evidence>
<accession>A0A4U5PEP4</accession>
<dbReference type="EMBL" id="AZBU02000002">
    <property type="protein sequence ID" value="TKR94836.1"/>
    <property type="molecule type" value="Genomic_DNA"/>
</dbReference>
<organism evidence="1 2">
    <name type="scientific">Steinernema carpocapsae</name>
    <name type="common">Entomopathogenic nematode</name>
    <dbReference type="NCBI Taxonomy" id="34508"/>
    <lineage>
        <taxon>Eukaryota</taxon>
        <taxon>Metazoa</taxon>
        <taxon>Ecdysozoa</taxon>
        <taxon>Nematoda</taxon>
        <taxon>Chromadorea</taxon>
        <taxon>Rhabditida</taxon>
        <taxon>Tylenchina</taxon>
        <taxon>Panagrolaimomorpha</taxon>
        <taxon>Strongyloidoidea</taxon>
        <taxon>Steinernematidae</taxon>
        <taxon>Steinernema</taxon>
    </lineage>
</organism>
<reference evidence="1 2" key="2">
    <citation type="journal article" date="2019" name="G3 (Bethesda)">
        <title>Hybrid Assembly of the Genome of the Entomopathogenic Nematode Steinernema carpocapsae Identifies the X-Chromosome.</title>
        <authorList>
            <person name="Serra L."/>
            <person name="Macchietto M."/>
            <person name="Macias-Munoz A."/>
            <person name="McGill C.J."/>
            <person name="Rodriguez I.M."/>
            <person name="Rodriguez B."/>
            <person name="Murad R."/>
            <person name="Mortazavi A."/>
        </authorList>
    </citation>
    <scope>NUCLEOTIDE SEQUENCE [LARGE SCALE GENOMIC DNA]</scope>
    <source>
        <strain evidence="1 2">ALL</strain>
    </source>
</reference>
<name>A0A4U5PEP4_STECR</name>
<reference evidence="1 2" key="1">
    <citation type="journal article" date="2015" name="Genome Biol.">
        <title>Comparative genomics of Steinernema reveals deeply conserved gene regulatory networks.</title>
        <authorList>
            <person name="Dillman A.R."/>
            <person name="Macchietto M."/>
            <person name="Porter C.F."/>
            <person name="Rogers A."/>
            <person name="Williams B."/>
            <person name="Antoshechkin I."/>
            <person name="Lee M.M."/>
            <person name="Goodwin Z."/>
            <person name="Lu X."/>
            <person name="Lewis E.E."/>
            <person name="Goodrich-Blair H."/>
            <person name="Stock S.P."/>
            <person name="Adams B.J."/>
            <person name="Sternberg P.W."/>
            <person name="Mortazavi A."/>
        </authorList>
    </citation>
    <scope>NUCLEOTIDE SEQUENCE [LARGE SCALE GENOMIC DNA]</scope>
    <source>
        <strain evidence="1 2">ALL</strain>
    </source>
</reference>
<proteinExistence type="predicted"/>
<sequence>MWLVEFRGYKSEAPEASYNHLITCKDELQGDCSLFTLLLSVVVADDTVKAAGDAGSGAASAAGNAAGGIADTAKGALGGVLLVGGLVGSLTGAARAATGAAIGSNYL</sequence>
<dbReference type="Proteomes" id="UP000298663">
    <property type="component" value="Unassembled WGS sequence"/>
</dbReference>